<dbReference type="Gene3D" id="3.40.50.300">
    <property type="entry name" value="P-loop containing nucleotide triphosphate hydrolases"/>
    <property type="match status" value="1"/>
</dbReference>
<dbReference type="GO" id="GO:0006777">
    <property type="term" value="P:Mo-molybdopterin cofactor biosynthetic process"/>
    <property type="evidence" value="ECO:0007669"/>
    <property type="project" value="InterPro"/>
</dbReference>
<dbReference type="AlphaFoldDB" id="A0A9X2MHM5"/>
<dbReference type="Pfam" id="PF03205">
    <property type="entry name" value="MobB"/>
    <property type="match status" value="1"/>
</dbReference>
<protein>
    <submittedName>
        <fullName evidence="2">Molybdopterin-guanine dinucleotide biosynthesis protein B</fullName>
    </submittedName>
</protein>
<dbReference type="CDD" id="cd03116">
    <property type="entry name" value="MobB"/>
    <property type="match status" value="1"/>
</dbReference>
<dbReference type="OrthoDB" id="9786803at2"/>
<sequence>MIPIFSIVGACSNVGKTTVLCNIVKELKYRGYRVATIKHNSCDFNIDHPGKDTWKYTQAGSDTVIISSSQKFAMIENVEKEYNLDSIVKKINNVDIIITEGYKKENKPKLEVFRKGLSKEIISRDEDLFGIVTNTPINKDIPQFSFEETEKLVDFIERKFFKE</sequence>
<dbReference type="RefSeq" id="WP_042680347.1">
    <property type="nucleotide sequence ID" value="NZ_CABKTM010000019.1"/>
</dbReference>
<dbReference type="PANTHER" id="PTHR40072:SF1">
    <property type="entry name" value="MOLYBDOPTERIN-GUANINE DINUCLEOTIDE BIOSYNTHESIS ADAPTER PROTEIN"/>
    <property type="match status" value="1"/>
</dbReference>
<dbReference type="InterPro" id="IPR027417">
    <property type="entry name" value="P-loop_NTPase"/>
</dbReference>
<accession>A0A9X2MHM5</accession>
<dbReference type="GO" id="GO:0005525">
    <property type="term" value="F:GTP binding"/>
    <property type="evidence" value="ECO:0007669"/>
    <property type="project" value="InterPro"/>
</dbReference>
<organism evidence="2 3">
    <name type="scientific">Anaerosalibacter massiliensis</name>
    <dbReference type="NCBI Taxonomy" id="1347392"/>
    <lineage>
        <taxon>Bacteria</taxon>
        <taxon>Bacillati</taxon>
        <taxon>Bacillota</taxon>
        <taxon>Tissierellia</taxon>
        <taxon>Tissierellales</taxon>
        <taxon>Sporanaerobacteraceae</taxon>
        <taxon>Anaerosalibacter</taxon>
    </lineage>
</organism>
<keyword evidence="3" id="KW-1185">Reference proteome</keyword>
<dbReference type="Proteomes" id="UP001142078">
    <property type="component" value="Unassembled WGS sequence"/>
</dbReference>
<name>A0A9X2MHM5_9FIRM</name>
<evidence type="ECO:0000313" key="3">
    <source>
        <dbReference type="Proteomes" id="UP001142078"/>
    </source>
</evidence>
<dbReference type="InterPro" id="IPR004435">
    <property type="entry name" value="MobB_dom"/>
</dbReference>
<dbReference type="PANTHER" id="PTHR40072">
    <property type="entry name" value="MOLYBDOPTERIN-GUANINE DINUCLEOTIDE BIOSYNTHESIS ADAPTER PROTEIN-RELATED"/>
    <property type="match status" value="1"/>
</dbReference>
<dbReference type="EMBL" id="JANJZL010000003">
    <property type="protein sequence ID" value="MCR2043688.1"/>
    <property type="molecule type" value="Genomic_DNA"/>
</dbReference>
<dbReference type="NCBIfam" id="TIGR00176">
    <property type="entry name" value="mobB"/>
    <property type="match status" value="1"/>
</dbReference>
<dbReference type="InterPro" id="IPR052539">
    <property type="entry name" value="MGD_biosynthesis_adapter"/>
</dbReference>
<evidence type="ECO:0000313" key="2">
    <source>
        <dbReference type="EMBL" id="MCR2043688.1"/>
    </source>
</evidence>
<dbReference type="SUPFAM" id="SSF52540">
    <property type="entry name" value="P-loop containing nucleoside triphosphate hydrolases"/>
    <property type="match status" value="1"/>
</dbReference>
<gene>
    <name evidence="2" type="primary">mobB</name>
    <name evidence="2" type="ORF">NSA23_06095</name>
</gene>
<comment type="caution">
    <text evidence="2">The sequence shown here is derived from an EMBL/GenBank/DDBJ whole genome shotgun (WGS) entry which is preliminary data.</text>
</comment>
<feature type="domain" description="Molybdopterin-guanine dinucleotide biosynthesis protein B (MobB)" evidence="1">
    <location>
        <begin position="5"/>
        <end position="133"/>
    </location>
</feature>
<evidence type="ECO:0000259" key="1">
    <source>
        <dbReference type="Pfam" id="PF03205"/>
    </source>
</evidence>
<proteinExistence type="predicted"/>
<reference evidence="2" key="1">
    <citation type="submission" date="2022-07" db="EMBL/GenBank/DDBJ databases">
        <title>Enhanced cultured diversity of the mouse gut microbiota enables custom-made synthetic communities.</title>
        <authorList>
            <person name="Afrizal A."/>
        </authorList>
    </citation>
    <scope>NUCLEOTIDE SEQUENCE</scope>
    <source>
        <strain evidence="2">DSM 29482</strain>
    </source>
</reference>